<dbReference type="EMBL" id="JBGEHV010000043">
    <property type="protein sequence ID" value="MEY8041840.1"/>
    <property type="molecule type" value="Genomic_DNA"/>
</dbReference>
<proteinExistence type="predicted"/>
<dbReference type="SUPFAM" id="SSF53474">
    <property type="entry name" value="alpha/beta-Hydrolases"/>
    <property type="match status" value="1"/>
</dbReference>
<dbReference type="Pfam" id="PF01738">
    <property type="entry name" value="DLH"/>
    <property type="match status" value="1"/>
</dbReference>
<feature type="domain" description="Dienelactone hydrolase" evidence="1">
    <location>
        <begin position="14"/>
        <end position="232"/>
    </location>
</feature>
<protein>
    <submittedName>
        <fullName evidence="2">Dienelactone hydrolase family protein</fullName>
        <ecNumber evidence="2">3.1.-.-</ecNumber>
    </submittedName>
</protein>
<gene>
    <name evidence="2" type="ORF">AB8O55_20720</name>
</gene>
<evidence type="ECO:0000313" key="2">
    <source>
        <dbReference type="EMBL" id="MEY8041840.1"/>
    </source>
</evidence>
<reference evidence="2 3" key="1">
    <citation type="submission" date="2024-08" db="EMBL/GenBank/DDBJ databases">
        <title>Genome mining of Saccharopolyspora cebuensis PGLac3 from Nigerian medicinal plant.</title>
        <authorList>
            <person name="Ezeobiora C.E."/>
            <person name="Igbokwe N.H."/>
            <person name="Amin D.H."/>
            <person name="Mendie U.E."/>
        </authorList>
    </citation>
    <scope>NUCLEOTIDE SEQUENCE [LARGE SCALE GENOMIC DNA]</scope>
    <source>
        <strain evidence="2 3">PGLac3</strain>
    </source>
</reference>
<comment type="caution">
    <text evidence="2">The sequence shown here is derived from an EMBL/GenBank/DDBJ whole genome shotgun (WGS) entry which is preliminary data.</text>
</comment>
<keyword evidence="2" id="KW-0378">Hydrolase</keyword>
<dbReference type="PANTHER" id="PTHR46623:SF6">
    <property type="entry name" value="ALPHA_BETA-HYDROLASES SUPERFAMILY PROTEIN"/>
    <property type="match status" value="1"/>
</dbReference>
<dbReference type="Gene3D" id="3.40.50.1820">
    <property type="entry name" value="alpha/beta hydrolase"/>
    <property type="match status" value="1"/>
</dbReference>
<dbReference type="EC" id="3.1.-.-" evidence="2"/>
<dbReference type="InterPro" id="IPR002925">
    <property type="entry name" value="Dienelactn_hydro"/>
</dbReference>
<accession>A0ABV4CL53</accession>
<evidence type="ECO:0000259" key="1">
    <source>
        <dbReference type="Pfam" id="PF01738"/>
    </source>
</evidence>
<name>A0ABV4CL53_9PSEU</name>
<dbReference type="InterPro" id="IPR051049">
    <property type="entry name" value="Dienelactone_hydrolase-like"/>
</dbReference>
<evidence type="ECO:0000313" key="3">
    <source>
        <dbReference type="Proteomes" id="UP001564626"/>
    </source>
</evidence>
<dbReference type="PANTHER" id="PTHR46623">
    <property type="entry name" value="CARBOXYMETHYLENEBUTENOLIDASE-RELATED"/>
    <property type="match status" value="1"/>
</dbReference>
<sequence length="243" mass="26364">MAERSSYLEVDGLRAHVTAPEGRPTGAVLLLPMITGIGEQVREYARLIVEETGAVALCWDPWHGKSSDDTPVEELHGMLGRLDDDAALAEQRTLVDHLVAEHGVEHVGVIGWCLGGRFALLLAAHDDRVSSVVAYHPTIPGETPPNHTRDAIAAARTLDVPVMVHYPGEDSIVPHHRFSALQSALQERATSAATVVHLYPRAQHGFSDRGRHGERANADAWALSWPQTTAFLDVAARLRAPDA</sequence>
<dbReference type="RefSeq" id="WP_345361496.1">
    <property type="nucleotide sequence ID" value="NZ_BAABII010000005.1"/>
</dbReference>
<keyword evidence="3" id="KW-1185">Reference proteome</keyword>
<dbReference type="Proteomes" id="UP001564626">
    <property type="component" value="Unassembled WGS sequence"/>
</dbReference>
<dbReference type="InterPro" id="IPR029058">
    <property type="entry name" value="AB_hydrolase_fold"/>
</dbReference>
<dbReference type="GO" id="GO:0016787">
    <property type="term" value="F:hydrolase activity"/>
    <property type="evidence" value="ECO:0007669"/>
    <property type="project" value="UniProtKB-KW"/>
</dbReference>
<organism evidence="2 3">
    <name type="scientific">Saccharopolyspora cebuensis</name>
    <dbReference type="NCBI Taxonomy" id="418759"/>
    <lineage>
        <taxon>Bacteria</taxon>
        <taxon>Bacillati</taxon>
        <taxon>Actinomycetota</taxon>
        <taxon>Actinomycetes</taxon>
        <taxon>Pseudonocardiales</taxon>
        <taxon>Pseudonocardiaceae</taxon>
        <taxon>Saccharopolyspora</taxon>
    </lineage>
</organism>